<gene>
    <name evidence="9" type="ORF">EV199_3722</name>
</gene>
<dbReference type="AlphaFoldDB" id="A0A4Q7MUZ5"/>
<dbReference type="OrthoDB" id="9770329at2"/>
<evidence type="ECO:0000256" key="4">
    <source>
        <dbReference type="ARBA" id="ARBA00023002"/>
    </source>
</evidence>
<dbReference type="GO" id="GO:0012505">
    <property type="term" value="C:endomembrane system"/>
    <property type="evidence" value="ECO:0007669"/>
    <property type="project" value="UniProtKB-SubCell"/>
</dbReference>
<feature type="domain" description="Fatty acid hydroxylase" evidence="8">
    <location>
        <begin position="95"/>
        <end position="232"/>
    </location>
</feature>
<evidence type="ECO:0000256" key="7">
    <source>
        <dbReference type="SAM" id="Phobius"/>
    </source>
</evidence>
<proteinExistence type="predicted"/>
<dbReference type="GO" id="GO:0050479">
    <property type="term" value="F:glyceryl-ether monooxygenase activity"/>
    <property type="evidence" value="ECO:0007669"/>
    <property type="project" value="TreeGrafter"/>
</dbReference>
<evidence type="ECO:0000256" key="1">
    <source>
        <dbReference type="ARBA" id="ARBA00004127"/>
    </source>
</evidence>
<evidence type="ECO:0000313" key="9">
    <source>
        <dbReference type="EMBL" id="RZS71809.1"/>
    </source>
</evidence>
<dbReference type="PANTHER" id="PTHR21624:SF1">
    <property type="entry name" value="ALKYLGLYCEROL MONOOXYGENASE"/>
    <property type="match status" value="1"/>
</dbReference>
<name>A0A4Q7MUZ5_9BACT</name>
<evidence type="ECO:0000256" key="3">
    <source>
        <dbReference type="ARBA" id="ARBA00022989"/>
    </source>
</evidence>
<keyword evidence="2 7" id="KW-0812">Transmembrane</keyword>
<evidence type="ECO:0000256" key="5">
    <source>
        <dbReference type="ARBA" id="ARBA00023098"/>
    </source>
</evidence>
<feature type="transmembrane region" description="Helical" evidence="7">
    <location>
        <begin position="17"/>
        <end position="37"/>
    </location>
</feature>
<keyword evidence="4" id="KW-0560">Oxidoreductase</keyword>
<reference evidence="9 10" key="1">
    <citation type="submission" date="2019-02" db="EMBL/GenBank/DDBJ databases">
        <title>Genomic Encyclopedia of Type Strains, Phase IV (KMG-IV): sequencing the most valuable type-strain genomes for metagenomic binning, comparative biology and taxonomic classification.</title>
        <authorList>
            <person name="Goeker M."/>
        </authorList>
    </citation>
    <scope>NUCLEOTIDE SEQUENCE [LARGE SCALE GENOMIC DNA]</scope>
    <source>
        <strain evidence="9 10">DSM 18116</strain>
    </source>
</reference>
<feature type="transmembrane region" description="Helical" evidence="7">
    <location>
        <begin position="49"/>
        <end position="76"/>
    </location>
</feature>
<keyword evidence="6 7" id="KW-0472">Membrane</keyword>
<accession>A0A4Q7MUZ5</accession>
<keyword evidence="5" id="KW-0443">Lipid metabolism</keyword>
<sequence length="272" mass="32216">MESFVQFWENIAPWQRMAILMGGMILFWLIEGAYPLFKFSFKRYKHAGVNLVFLATTVVLNILLGAITIMVCAWVTKNNFGLLNWLNWPVWATIILAIFLMDFFSQYLPHYAMHKVKWMWKFHMIHHSDTKVDVTTGTRHHPGEWMFREGTTIIGALLLGLPIWLYFLYRSVSAIFTHFNHANIRVPKWLDKPISWIFVSPNMHKVHHHYKRPYTDTNYANIFSLWDRLFGTFAYVDPRELKYGLDVLEDATDENLKYQLGLPFNKNVKTDY</sequence>
<organism evidence="9 10">
    <name type="scientific">Pseudobacter ginsenosidimutans</name>
    <dbReference type="NCBI Taxonomy" id="661488"/>
    <lineage>
        <taxon>Bacteria</taxon>
        <taxon>Pseudomonadati</taxon>
        <taxon>Bacteroidota</taxon>
        <taxon>Chitinophagia</taxon>
        <taxon>Chitinophagales</taxon>
        <taxon>Chitinophagaceae</taxon>
        <taxon>Pseudobacter</taxon>
    </lineage>
</organism>
<comment type="subcellular location">
    <subcellularLocation>
        <location evidence="1">Endomembrane system</location>
        <topology evidence="1">Multi-pass membrane protein</topology>
    </subcellularLocation>
</comment>
<dbReference type="PANTHER" id="PTHR21624">
    <property type="entry name" value="STEROL DESATURASE-RELATED PROTEIN"/>
    <property type="match status" value="1"/>
</dbReference>
<comment type="caution">
    <text evidence="9">The sequence shown here is derived from an EMBL/GenBank/DDBJ whole genome shotgun (WGS) entry which is preliminary data.</text>
</comment>
<dbReference type="GO" id="GO:0006643">
    <property type="term" value="P:membrane lipid metabolic process"/>
    <property type="evidence" value="ECO:0007669"/>
    <property type="project" value="TreeGrafter"/>
</dbReference>
<dbReference type="Pfam" id="PF04116">
    <property type="entry name" value="FA_hydroxylase"/>
    <property type="match status" value="1"/>
</dbReference>
<dbReference type="InterPro" id="IPR006694">
    <property type="entry name" value="Fatty_acid_hydroxylase"/>
</dbReference>
<keyword evidence="3 7" id="KW-1133">Transmembrane helix</keyword>
<protein>
    <submittedName>
        <fullName evidence="9">Sterol desaturase/sphingolipid hydroxylase (Fatty acid hydroxylase superfamily)</fullName>
    </submittedName>
</protein>
<evidence type="ECO:0000256" key="6">
    <source>
        <dbReference type="ARBA" id="ARBA00023136"/>
    </source>
</evidence>
<dbReference type="GO" id="GO:0008610">
    <property type="term" value="P:lipid biosynthetic process"/>
    <property type="evidence" value="ECO:0007669"/>
    <property type="project" value="InterPro"/>
</dbReference>
<evidence type="ECO:0000313" key="10">
    <source>
        <dbReference type="Proteomes" id="UP000293874"/>
    </source>
</evidence>
<dbReference type="RefSeq" id="WP_130542283.1">
    <property type="nucleotide sequence ID" value="NZ_CP042431.1"/>
</dbReference>
<keyword evidence="10" id="KW-1185">Reference proteome</keyword>
<evidence type="ECO:0000256" key="2">
    <source>
        <dbReference type="ARBA" id="ARBA00022692"/>
    </source>
</evidence>
<feature type="transmembrane region" description="Helical" evidence="7">
    <location>
        <begin position="88"/>
        <end position="108"/>
    </location>
</feature>
<dbReference type="GO" id="GO:0005506">
    <property type="term" value="F:iron ion binding"/>
    <property type="evidence" value="ECO:0007669"/>
    <property type="project" value="InterPro"/>
</dbReference>
<evidence type="ECO:0000259" key="8">
    <source>
        <dbReference type="Pfam" id="PF04116"/>
    </source>
</evidence>
<dbReference type="EMBL" id="SGXA01000002">
    <property type="protein sequence ID" value="RZS71809.1"/>
    <property type="molecule type" value="Genomic_DNA"/>
</dbReference>
<dbReference type="GO" id="GO:0016020">
    <property type="term" value="C:membrane"/>
    <property type="evidence" value="ECO:0007669"/>
    <property type="project" value="GOC"/>
</dbReference>
<feature type="transmembrane region" description="Helical" evidence="7">
    <location>
        <begin position="150"/>
        <end position="169"/>
    </location>
</feature>
<dbReference type="Proteomes" id="UP000293874">
    <property type="component" value="Unassembled WGS sequence"/>
</dbReference>
<dbReference type="InterPro" id="IPR051689">
    <property type="entry name" value="Sterol_desaturase/TMEM195"/>
</dbReference>